<dbReference type="EMBL" id="JACAQA010000006">
    <property type="protein sequence ID" value="NWB85490.1"/>
    <property type="molecule type" value="Genomic_DNA"/>
</dbReference>
<dbReference type="Proteomes" id="UP000522864">
    <property type="component" value="Unassembled WGS sequence"/>
</dbReference>
<protein>
    <submittedName>
        <fullName evidence="1">Uncharacterized protein</fullName>
    </submittedName>
</protein>
<dbReference type="AlphaFoldDB" id="A0A7Y7WPR6"/>
<evidence type="ECO:0000313" key="2">
    <source>
        <dbReference type="Proteomes" id="UP000522864"/>
    </source>
</evidence>
<evidence type="ECO:0000313" key="1">
    <source>
        <dbReference type="EMBL" id="NWB85490.1"/>
    </source>
</evidence>
<accession>A0A7Y7WPR6</accession>
<reference evidence="1 2" key="1">
    <citation type="submission" date="2020-04" db="EMBL/GenBank/DDBJ databases">
        <title>Molecular characterization of pseudomonads from Agaricus bisporus reveal novel blotch 2 pathogens in Western Europe.</title>
        <authorList>
            <person name="Taparia T."/>
            <person name="Krijger M."/>
            <person name="Haynes E."/>
            <person name="Elpinstone J.G."/>
            <person name="Noble R."/>
            <person name="Van Der Wolf J."/>
        </authorList>
    </citation>
    <scope>NUCLEOTIDE SEQUENCE [LARGE SCALE GENOMIC DNA]</scope>
    <source>
        <strain evidence="1 2">G9001</strain>
    </source>
</reference>
<sequence length="73" mass="7771">MSALSNAPCRPPPKQLARALLQPDQAINVDGCVFHSSGNIHDKGAVPLPLKNVEQQALFSFLPDPVSNPEDAP</sequence>
<organism evidence="1 2">
    <name type="scientific">Pseudomonas gingeri</name>
    <dbReference type="NCBI Taxonomy" id="117681"/>
    <lineage>
        <taxon>Bacteria</taxon>
        <taxon>Pseudomonadati</taxon>
        <taxon>Pseudomonadota</taxon>
        <taxon>Gammaproteobacteria</taxon>
        <taxon>Pseudomonadales</taxon>
        <taxon>Pseudomonadaceae</taxon>
        <taxon>Pseudomonas</taxon>
    </lineage>
</organism>
<proteinExistence type="predicted"/>
<dbReference type="RefSeq" id="WP_177100258.1">
    <property type="nucleotide sequence ID" value="NZ_JACAQA010000006.1"/>
</dbReference>
<name>A0A7Y7WPR6_9PSED</name>
<gene>
    <name evidence="1" type="ORF">HX830_11400</name>
</gene>
<comment type="caution">
    <text evidence="1">The sequence shown here is derived from an EMBL/GenBank/DDBJ whole genome shotgun (WGS) entry which is preliminary data.</text>
</comment>